<name>A0A0C2VWL6_9BACL</name>
<dbReference type="PANTHER" id="PTHR42855:SF2">
    <property type="entry name" value="DRUG RESISTANCE ABC TRANSPORTER,ATP-BINDING PROTEIN"/>
    <property type="match status" value="1"/>
</dbReference>
<dbReference type="Pfam" id="PF12848">
    <property type="entry name" value="ABC_tran_Xtn"/>
    <property type="match status" value="1"/>
</dbReference>
<feature type="domain" description="ABC transporter" evidence="4">
    <location>
        <begin position="320"/>
        <end position="532"/>
    </location>
</feature>
<keyword evidence="6" id="KW-1185">Reference proteome</keyword>
<dbReference type="OrthoDB" id="9760950at2"/>
<dbReference type="PATRIC" id="fig|135826.4.peg.2007"/>
<dbReference type="Proteomes" id="UP000031950">
    <property type="component" value="Unassembled WGS sequence"/>
</dbReference>
<evidence type="ECO:0000256" key="2">
    <source>
        <dbReference type="ARBA" id="ARBA00022741"/>
    </source>
</evidence>
<dbReference type="PANTHER" id="PTHR42855">
    <property type="entry name" value="ABC TRANSPORTER ATP-BINDING SUBUNIT"/>
    <property type="match status" value="1"/>
</dbReference>
<dbReference type="Pfam" id="PF00005">
    <property type="entry name" value="ABC_tran"/>
    <property type="match status" value="2"/>
</dbReference>
<dbReference type="CDD" id="cd03221">
    <property type="entry name" value="ABCF_EF-3"/>
    <property type="match status" value="2"/>
</dbReference>
<dbReference type="GO" id="GO:0016887">
    <property type="term" value="F:ATP hydrolysis activity"/>
    <property type="evidence" value="ECO:0007669"/>
    <property type="project" value="InterPro"/>
</dbReference>
<protein>
    <submittedName>
        <fullName evidence="5">Heme ABC transporter ATP-binding protein</fullName>
    </submittedName>
</protein>
<dbReference type="PROSITE" id="PS50893">
    <property type="entry name" value="ABC_TRANSPORTER_2"/>
    <property type="match status" value="2"/>
</dbReference>
<evidence type="ECO:0000313" key="6">
    <source>
        <dbReference type="Proteomes" id="UP000031950"/>
    </source>
</evidence>
<dbReference type="InterPro" id="IPR027417">
    <property type="entry name" value="P-loop_NTPase"/>
</dbReference>
<dbReference type="InterPro" id="IPR032781">
    <property type="entry name" value="ABC_tran_Xtn"/>
</dbReference>
<dbReference type="AlphaFoldDB" id="A0A0C2VWL6"/>
<gene>
    <name evidence="5" type="ORF">KP77_20120</name>
</gene>
<comment type="caution">
    <text evidence="5">The sequence shown here is derived from an EMBL/GenBank/DDBJ whole genome shotgun (WGS) entry which is preliminary data.</text>
</comment>
<keyword evidence="2" id="KW-0547">Nucleotide-binding</keyword>
<evidence type="ECO:0000259" key="4">
    <source>
        <dbReference type="PROSITE" id="PS50893"/>
    </source>
</evidence>
<feature type="domain" description="ABC transporter" evidence="4">
    <location>
        <begin position="2"/>
        <end position="252"/>
    </location>
</feature>
<dbReference type="InterPro" id="IPR003439">
    <property type="entry name" value="ABC_transporter-like_ATP-bd"/>
</dbReference>
<sequence>MIQVSDVSLRFGDRKLFEDVNIKFNPGNCYGLIGANGAGKSTFLKILSGELEAQTGHVSMGPDERLAVLKQNHFEYEEEEVLNVVLMGHTRLYEVMQEKNAIYMKEDFSDEDGIKAAELEGEFGEMNGWEAESDAAILLQGLGLGEDYFHKKMSELTGSEKIKVLLAQALFGKPDVLLLDEPTNGLDIQAIQWLEDFLINFENTVIVVSHDRHFLNTVCTHIADLDFSKIQIYVGNYDFWYESSQLAQRLVSDQNRKKEEKIKELQAFVARFSANASKSKQATSRKKMLEKITLDDIKPSSRKYPFVQFELEREIGNDVLQVKDISKTIDGVKVLDNVSFTMNKDDKIALAGTDEIAKTTLMRILMGEIEPDSGSFKWGVTTTQSYFPHDNSSYFEGQESDLVDWLRQYSPEDESETFLRGFLGRMLFSGEEVKKKPSVLSGGEKVRCMLSRMMLKKANVLLLDEPTNHLDLESITALNNGLINYKGAMIFTSHDHQFVQTIANRIIDITDGHITDKQLTYDEFLEWNKERVSS</sequence>
<evidence type="ECO:0000256" key="3">
    <source>
        <dbReference type="ARBA" id="ARBA00022840"/>
    </source>
</evidence>
<evidence type="ECO:0000313" key="5">
    <source>
        <dbReference type="EMBL" id="KIL48801.1"/>
    </source>
</evidence>
<dbReference type="RefSeq" id="WP_041122593.1">
    <property type="nucleotide sequence ID" value="NZ_JXRQ01000018.1"/>
</dbReference>
<organism evidence="5 6">
    <name type="scientific">Jeotgalibacillus alimentarius</name>
    <dbReference type="NCBI Taxonomy" id="135826"/>
    <lineage>
        <taxon>Bacteria</taxon>
        <taxon>Bacillati</taxon>
        <taxon>Bacillota</taxon>
        <taxon>Bacilli</taxon>
        <taxon>Bacillales</taxon>
        <taxon>Caryophanaceae</taxon>
        <taxon>Jeotgalibacillus</taxon>
    </lineage>
</organism>
<keyword evidence="1" id="KW-0677">Repeat</keyword>
<dbReference type="InterPro" id="IPR003593">
    <property type="entry name" value="AAA+_ATPase"/>
</dbReference>
<dbReference type="Gene3D" id="3.40.50.300">
    <property type="entry name" value="P-loop containing nucleotide triphosphate hydrolases"/>
    <property type="match status" value="2"/>
</dbReference>
<accession>A0A0C2VWL6</accession>
<dbReference type="FunFam" id="3.40.50.300:FF:000070">
    <property type="entry name" value="Putative ABC transporter ATP-binding component"/>
    <property type="match status" value="1"/>
</dbReference>
<reference evidence="5 6" key="1">
    <citation type="submission" date="2015-01" db="EMBL/GenBank/DDBJ databases">
        <title>Genome sequence of Jeotgalibacillus alimentarius.</title>
        <authorList>
            <person name="Goh K.M."/>
            <person name="Chan K.-G."/>
            <person name="Yaakop A.S."/>
            <person name="Ee R."/>
            <person name="Gan H.M."/>
            <person name="Chan C.S."/>
        </authorList>
    </citation>
    <scope>NUCLEOTIDE SEQUENCE [LARGE SCALE GENOMIC DNA]</scope>
    <source>
        <strain evidence="5 6">YKJ-13</strain>
    </source>
</reference>
<dbReference type="SUPFAM" id="SSF52540">
    <property type="entry name" value="P-loop containing nucleoside triphosphate hydrolases"/>
    <property type="match status" value="2"/>
</dbReference>
<dbReference type="STRING" id="135826.KP77_20120"/>
<proteinExistence type="predicted"/>
<evidence type="ECO:0000256" key="1">
    <source>
        <dbReference type="ARBA" id="ARBA00022737"/>
    </source>
</evidence>
<dbReference type="InterPro" id="IPR051309">
    <property type="entry name" value="ABCF_ATPase"/>
</dbReference>
<keyword evidence="3 5" id="KW-0067">ATP-binding</keyword>
<dbReference type="SMART" id="SM00382">
    <property type="entry name" value="AAA"/>
    <property type="match status" value="2"/>
</dbReference>
<dbReference type="FunFam" id="3.40.50.300:FF:000011">
    <property type="entry name" value="Putative ABC transporter ATP-binding component"/>
    <property type="match status" value="1"/>
</dbReference>
<dbReference type="EMBL" id="JXRQ01000018">
    <property type="protein sequence ID" value="KIL48801.1"/>
    <property type="molecule type" value="Genomic_DNA"/>
</dbReference>
<dbReference type="GO" id="GO:0005524">
    <property type="term" value="F:ATP binding"/>
    <property type="evidence" value="ECO:0007669"/>
    <property type="project" value="UniProtKB-KW"/>
</dbReference>